<gene>
    <name evidence="2" type="ORF">V5E97_20095</name>
</gene>
<dbReference type="EMBL" id="CP155447">
    <property type="protein sequence ID" value="XBH08256.1"/>
    <property type="molecule type" value="Genomic_DNA"/>
</dbReference>
<keyword evidence="1" id="KW-0472">Membrane</keyword>
<organism evidence="2">
    <name type="scientific">Singulisphaera sp. Ch08</name>
    <dbReference type="NCBI Taxonomy" id="3120278"/>
    <lineage>
        <taxon>Bacteria</taxon>
        <taxon>Pseudomonadati</taxon>
        <taxon>Planctomycetota</taxon>
        <taxon>Planctomycetia</taxon>
        <taxon>Isosphaerales</taxon>
        <taxon>Isosphaeraceae</taxon>
        <taxon>Singulisphaera</taxon>
    </lineage>
</organism>
<protein>
    <submittedName>
        <fullName evidence="2">Prepilin-type N-terminal cleavage/methylation domain-containing protein</fullName>
    </submittedName>
</protein>
<keyword evidence="1" id="KW-1133">Transmembrane helix</keyword>
<evidence type="ECO:0000313" key="2">
    <source>
        <dbReference type="EMBL" id="XBH08256.1"/>
    </source>
</evidence>
<accession>A0AAU7CSS7</accession>
<sequence>MRYRQSDSHSPRRGVTLVEMLVAVTLLVLMMTVIATIFTSATSALSGVQVFQQLDGDLRQLDSTIRRDLNGVTARLTPPLNPNENRGYLEYGENSFPDLQGEDTDDYIRFTAKAPEGQPFTGRAWFGAYSDSSGQPVLITSQYAEIIYFLRNGNLYRRVFLIAPERQAAVNTAWVNAGGNPTAPVGGFAALFQPDSLGKVNVSWQGVNDLSARPAASGSIGTSTNLAPYPIVLNTLKDLTNRENRAFAPRFGNDYVNNTTGVLGADGIPDDQNTLNEDGSGGIAGDSIPDYYPTLYPGMPNSLLNDPTPANRFAASNETLAFPFIYPGAYSRPDEYSGSLAGSGWIHSTDPAPNPVFTSHLDLLQKINHSPLVTGGDSLPAPTSQQTWWGFPTWRETLLPRWNDPSIQVLTGTQPFGLHPFIASTNPFAGANASKLLVNFLPPMTSDFREIAQPFNDGRGNVLPVPPPASETSQALWQGSWDDDLIMTGVRSFDIKIFDNSYPGYVDLGWGDDLRLYPNGTRPTLPPFMNETPETMTWTSGTWYTLAQSFAHEGRMPPLATDGRFDAQFGTANVGTPASDPNLANVMRLRRVWDTWSTDYTNAPATGIHPTTKLPVGPPHSLPVYPSYPAPYPAPMRGIQIQIRVTDPRNERVKSLTIRQDFSEKL</sequence>
<dbReference type="RefSeq" id="WP_406701088.1">
    <property type="nucleotide sequence ID" value="NZ_CP155447.1"/>
</dbReference>
<dbReference type="PROSITE" id="PS00409">
    <property type="entry name" value="PROKAR_NTER_METHYL"/>
    <property type="match status" value="1"/>
</dbReference>
<dbReference type="AlphaFoldDB" id="A0AAU7CSS7"/>
<reference evidence="2" key="1">
    <citation type="submission" date="2024-05" db="EMBL/GenBank/DDBJ databases">
        <title>Planctomycetes of the genus Singulisphaera possess chitinolytic capabilities.</title>
        <authorList>
            <person name="Ivanova A."/>
        </authorList>
    </citation>
    <scope>NUCLEOTIDE SEQUENCE</scope>
    <source>
        <strain evidence="2">Ch08T</strain>
    </source>
</reference>
<evidence type="ECO:0000256" key="1">
    <source>
        <dbReference type="SAM" id="Phobius"/>
    </source>
</evidence>
<proteinExistence type="predicted"/>
<keyword evidence="1" id="KW-0812">Transmembrane</keyword>
<dbReference type="Pfam" id="PF07963">
    <property type="entry name" value="N_methyl"/>
    <property type="match status" value="1"/>
</dbReference>
<dbReference type="InterPro" id="IPR012902">
    <property type="entry name" value="N_methyl_site"/>
</dbReference>
<feature type="transmembrane region" description="Helical" evidence="1">
    <location>
        <begin position="21"/>
        <end position="41"/>
    </location>
</feature>
<name>A0AAU7CSS7_9BACT</name>